<comment type="caution">
    <text evidence="1">The sequence shown here is derived from an EMBL/GenBank/DDBJ whole genome shotgun (WGS) entry which is preliminary data.</text>
</comment>
<name>A0ABU8BQR5_9RHOB</name>
<evidence type="ECO:0000313" key="2">
    <source>
        <dbReference type="Proteomes" id="UP001431963"/>
    </source>
</evidence>
<proteinExistence type="predicted"/>
<dbReference type="Proteomes" id="UP001431963">
    <property type="component" value="Unassembled WGS sequence"/>
</dbReference>
<accession>A0ABU8BQR5</accession>
<organism evidence="1 2">
    <name type="scientific">Gemmobacter denitrificans</name>
    <dbReference type="NCBI Taxonomy" id="3123040"/>
    <lineage>
        <taxon>Bacteria</taxon>
        <taxon>Pseudomonadati</taxon>
        <taxon>Pseudomonadota</taxon>
        <taxon>Alphaproteobacteria</taxon>
        <taxon>Rhodobacterales</taxon>
        <taxon>Paracoccaceae</taxon>
        <taxon>Gemmobacter</taxon>
    </lineage>
</organism>
<reference evidence="1" key="1">
    <citation type="submission" date="2024-02" db="EMBL/GenBank/DDBJ databases">
        <title>Genome sequences of strain Gemmobacter sp. JM10B15.</title>
        <authorList>
            <person name="Zhang M."/>
        </authorList>
    </citation>
    <scope>NUCLEOTIDE SEQUENCE</scope>
    <source>
        <strain evidence="1">JM10B15</strain>
    </source>
</reference>
<dbReference type="RefSeq" id="WP_335419001.1">
    <property type="nucleotide sequence ID" value="NZ_JBALHR010000001.1"/>
</dbReference>
<gene>
    <name evidence="1" type="ORF">V6590_02450</name>
</gene>
<sequence length="103" mass="11512">MMKSIEIFYDYKDIPGVDPSQDFPPGALDFRNAAMELIEAALEAESLGEWVGAEIGAGEVNFGFDVEDYDAAEVAVRRAVKGTPYEKIREIERRAFDPSDFED</sequence>
<keyword evidence="2" id="KW-1185">Reference proteome</keyword>
<evidence type="ECO:0000313" key="1">
    <source>
        <dbReference type="EMBL" id="MEH7827001.1"/>
    </source>
</evidence>
<protein>
    <submittedName>
        <fullName evidence="1">Uncharacterized protein</fullName>
    </submittedName>
</protein>
<dbReference type="EMBL" id="JBALHR010000001">
    <property type="protein sequence ID" value="MEH7827001.1"/>
    <property type="molecule type" value="Genomic_DNA"/>
</dbReference>